<accession>A0A852A181</accession>
<dbReference type="PANTHER" id="PTHR10166">
    <property type="entry name" value="VOLTAGE-DEPENDENT CALCIUM CHANNEL SUBUNIT ALPHA-2/DELTA-RELATED"/>
    <property type="match status" value="1"/>
</dbReference>
<organism evidence="1 2">
    <name type="scientific">Calcarius ornatus</name>
    <name type="common">Chestnut-collared longspur</name>
    <dbReference type="NCBI Taxonomy" id="198940"/>
    <lineage>
        <taxon>Eukaryota</taxon>
        <taxon>Metazoa</taxon>
        <taxon>Chordata</taxon>
        <taxon>Craniata</taxon>
        <taxon>Vertebrata</taxon>
        <taxon>Euteleostomi</taxon>
        <taxon>Archelosauria</taxon>
        <taxon>Archosauria</taxon>
        <taxon>Dinosauria</taxon>
        <taxon>Saurischia</taxon>
        <taxon>Theropoda</taxon>
        <taxon>Coelurosauria</taxon>
        <taxon>Aves</taxon>
        <taxon>Neognathae</taxon>
        <taxon>Neoaves</taxon>
        <taxon>Telluraves</taxon>
        <taxon>Australaves</taxon>
        <taxon>Passeriformes</taxon>
        <taxon>Passeroidea</taxon>
        <taxon>Fringillidae</taxon>
        <taxon>Emberizinae</taxon>
        <taxon>Emberizini</taxon>
        <taxon>Calcarius</taxon>
    </lineage>
</organism>
<dbReference type="EMBL" id="WBNL01000227">
    <property type="protein sequence ID" value="NXE63772.1"/>
    <property type="molecule type" value="Genomic_DNA"/>
</dbReference>
<dbReference type="Gene3D" id="3.40.50.410">
    <property type="entry name" value="von Willebrand factor, type A domain"/>
    <property type="match status" value="1"/>
</dbReference>
<proteinExistence type="predicted"/>
<dbReference type="PANTHER" id="PTHR10166:SF7">
    <property type="entry name" value="VOLTAGE-DEPENDENT CALCIUM CHANNEL SUBUNIT ALPHA-2_DELTA-2"/>
    <property type="match status" value="1"/>
</dbReference>
<dbReference type="Proteomes" id="UP000603627">
    <property type="component" value="Unassembled WGS sequence"/>
</dbReference>
<feature type="non-terminal residue" evidence="1">
    <location>
        <position position="1"/>
    </location>
</feature>
<evidence type="ECO:0000313" key="1">
    <source>
        <dbReference type="EMBL" id="NXE63772.1"/>
    </source>
</evidence>
<protein>
    <submittedName>
        <fullName evidence="1">CA2D2 protein</fullName>
    </submittedName>
</protein>
<dbReference type="InterPro" id="IPR036465">
    <property type="entry name" value="vWFA_dom_sf"/>
</dbReference>
<dbReference type="SUPFAM" id="SSF53300">
    <property type="entry name" value="vWA-like"/>
    <property type="match status" value="1"/>
</dbReference>
<feature type="non-terminal residue" evidence="1">
    <location>
        <position position="162"/>
    </location>
</feature>
<name>A0A852A181_CALOR</name>
<sequence>MVAKGTTDYKAGFEYAFDQLQNSNITRANCNKMIMMFTDGGEDRVQDVFEKYNWPNKTVRGPGLGLLTPERDGSSSSTAGFCSICLLAILPPQQPAPAWSHCPANGFFPRCPVSLQEYLDVLGRPMVLAGNRAKQVQWTNVYQDALGLGLVVTGTLPVFNLT</sequence>
<comment type="caution">
    <text evidence="1">The sequence shown here is derived from an EMBL/GenBank/DDBJ whole genome shotgun (WGS) entry which is preliminary data.</text>
</comment>
<dbReference type="GO" id="GO:0005891">
    <property type="term" value="C:voltage-gated calcium channel complex"/>
    <property type="evidence" value="ECO:0007669"/>
    <property type="project" value="TreeGrafter"/>
</dbReference>
<dbReference type="InterPro" id="IPR051173">
    <property type="entry name" value="Ca_channel_alpha-2/delta"/>
</dbReference>
<dbReference type="GO" id="GO:0005245">
    <property type="term" value="F:voltage-gated calcium channel activity"/>
    <property type="evidence" value="ECO:0007669"/>
    <property type="project" value="TreeGrafter"/>
</dbReference>
<reference evidence="1" key="1">
    <citation type="submission" date="2019-09" db="EMBL/GenBank/DDBJ databases">
        <title>Bird 10,000 Genomes (B10K) Project - Family phase.</title>
        <authorList>
            <person name="Zhang G."/>
        </authorList>
    </citation>
    <scope>NUCLEOTIDE SEQUENCE</scope>
    <source>
        <strain evidence="1">B10K-DU-015-28</strain>
        <tissue evidence="1">Muscle</tissue>
    </source>
</reference>
<gene>
    <name evidence="1" type="primary">Cacna2d2_1</name>
    <name evidence="1" type="ORF">CALORN_R04798</name>
</gene>
<evidence type="ECO:0000313" key="2">
    <source>
        <dbReference type="Proteomes" id="UP000603627"/>
    </source>
</evidence>
<keyword evidence="2" id="KW-1185">Reference proteome</keyword>
<dbReference type="AlphaFoldDB" id="A0A852A181"/>